<evidence type="ECO:0000259" key="1">
    <source>
        <dbReference type="PROSITE" id="PS50995"/>
    </source>
</evidence>
<dbReference type="GO" id="GO:0003700">
    <property type="term" value="F:DNA-binding transcription factor activity"/>
    <property type="evidence" value="ECO:0007669"/>
    <property type="project" value="InterPro"/>
</dbReference>
<name>A0A939FRF9_9ACTN</name>
<dbReference type="RefSeq" id="WP_086572520.1">
    <property type="nucleotide sequence ID" value="NZ_JAFMOF010000002.1"/>
</dbReference>
<dbReference type="InterPro" id="IPR036390">
    <property type="entry name" value="WH_DNA-bd_sf"/>
</dbReference>
<proteinExistence type="predicted"/>
<dbReference type="Proteomes" id="UP000664781">
    <property type="component" value="Unassembled WGS sequence"/>
</dbReference>
<sequence>MSESTQNPSNISVSAARAAQDLRGLVSRLRRRFQEASGSGELTPSQVAVLSRLRDGEASASDIAAVERVRPQAIAATVAVLGERGLVERRPDPDDRRRQLVSLSPAGRDYVAGRSHAAQEWLSAELEENFTEQERQTVLTALGLLERLVRP</sequence>
<keyword evidence="3" id="KW-1185">Reference proteome</keyword>
<evidence type="ECO:0000313" key="3">
    <source>
        <dbReference type="Proteomes" id="UP000664781"/>
    </source>
</evidence>
<dbReference type="Pfam" id="PF12802">
    <property type="entry name" value="MarR_2"/>
    <property type="match status" value="1"/>
</dbReference>
<dbReference type="InterPro" id="IPR052526">
    <property type="entry name" value="HTH-type_Bedaq_tolerance"/>
</dbReference>
<dbReference type="PANTHER" id="PTHR39515:SF2">
    <property type="entry name" value="HTH-TYPE TRANSCRIPTIONAL REGULATOR RV0880"/>
    <property type="match status" value="1"/>
</dbReference>
<gene>
    <name evidence="2" type="ORF">J1792_18420</name>
</gene>
<organism evidence="2 3">
    <name type="scientific">Streptomyces triculaminicus</name>
    <dbReference type="NCBI Taxonomy" id="2816232"/>
    <lineage>
        <taxon>Bacteria</taxon>
        <taxon>Bacillati</taxon>
        <taxon>Actinomycetota</taxon>
        <taxon>Actinomycetes</taxon>
        <taxon>Kitasatosporales</taxon>
        <taxon>Streptomycetaceae</taxon>
        <taxon>Streptomyces</taxon>
    </lineage>
</organism>
<dbReference type="Gene3D" id="1.10.10.10">
    <property type="entry name" value="Winged helix-like DNA-binding domain superfamily/Winged helix DNA-binding domain"/>
    <property type="match status" value="1"/>
</dbReference>
<accession>A0A939FRF9</accession>
<comment type="caution">
    <text evidence="2">The sequence shown here is derived from an EMBL/GenBank/DDBJ whole genome shotgun (WGS) entry which is preliminary data.</text>
</comment>
<dbReference type="AlphaFoldDB" id="A0A939FRF9"/>
<dbReference type="InterPro" id="IPR000835">
    <property type="entry name" value="HTH_MarR-typ"/>
</dbReference>
<reference evidence="2" key="1">
    <citation type="submission" date="2021-03" db="EMBL/GenBank/DDBJ databases">
        <title>Streptomyces strains.</title>
        <authorList>
            <person name="Lund M.B."/>
            <person name="Toerring T."/>
        </authorList>
    </citation>
    <scope>NUCLEOTIDE SEQUENCE</scope>
    <source>
        <strain evidence="2">JCM 4242</strain>
    </source>
</reference>
<dbReference type="SMART" id="SM00347">
    <property type="entry name" value="HTH_MARR"/>
    <property type="match status" value="1"/>
</dbReference>
<dbReference type="EMBL" id="JAFMOF010000002">
    <property type="protein sequence ID" value="MBO0654682.1"/>
    <property type="molecule type" value="Genomic_DNA"/>
</dbReference>
<dbReference type="InterPro" id="IPR036388">
    <property type="entry name" value="WH-like_DNA-bd_sf"/>
</dbReference>
<evidence type="ECO:0000313" key="2">
    <source>
        <dbReference type="EMBL" id="MBO0654682.1"/>
    </source>
</evidence>
<dbReference type="SUPFAM" id="SSF46785">
    <property type="entry name" value="Winged helix' DNA-binding domain"/>
    <property type="match status" value="1"/>
</dbReference>
<dbReference type="PROSITE" id="PS50995">
    <property type="entry name" value="HTH_MARR_2"/>
    <property type="match status" value="1"/>
</dbReference>
<dbReference type="PANTHER" id="PTHR39515">
    <property type="entry name" value="CONSERVED PROTEIN"/>
    <property type="match status" value="1"/>
</dbReference>
<protein>
    <submittedName>
        <fullName evidence="2">Winged helix-turn-helix transcriptional regulator</fullName>
    </submittedName>
</protein>
<feature type="domain" description="HTH marR-type" evidence="1">
    <location>
        <begin position="15"/>
        <end position="150"/>
    </location>
</feature>